<keyword evidence="2" id="KW-0547">Nucleotide-binding</keyword>
<dbReference type="GO" id="GO:0003924">
    <property type="term" value="F:GTPase activity"/>
    <property type="evidence" value="ECO:0007669"/>
    <property type="project" value="InterPro"/>
</dbReference>
<dbReference type="InterPro" id="IPR009000">
    <property type="entry name" value="Transl_B-barrel_sf"/>
</dbReference>
<dbReference type="Gene3D" id="3.40.50.300">
    <property type="entry name" value="P-loop containing nucleotide triphosphate hydrolases"/>
    <property type="match status" value="1"/>
</dbReference>
<proteinExistence type="inferred from homology"/>
<dbReference type="OrthoDB" id="248233at2759"/>
<evidence type="ECO:0000313" key="6">
    <source>
        <dbReference type="Proteomes" id="UP000187209"/>
    </source>
</evidence>
<dbReference type="PANTHER" id="PTHR43721:SF9">
    <property type="entry name" value="GTP-BINDING PROTEIN 1"/>
    <property type="match status" value="1"/>
</dbReference>
<dbReference type="InterPro" id="IPR027417">
    <property type="entry name" value="P-loop_NTPase"/>
</dbReference>
<dbReference type="PANTHER" id="PTHR43721">
    <property type="entry name" value="ELONGATION FACTOR TU-RELATED"/>
    <property type="match status" value="1"/>
</dbReference>
<protein>
    <recommendedName>
        <fullName evidence="4">Tr-type G domain-containing protein</fullName>
    </recommendedName>
</protein>
<evidence type="ECO:0000259" key="4">
    <source>
        <dbReference type="PROSITE" id="PS51722"/>
    </source>
</evidence>
<dbReference type="InterPro" id="IPR050055">
    <property type="entry name" value="EF-Tu_GTPase"/>
</dbReference>
<dbReference type="InterPro" id="IPR009001">
    <property type="entry name" value="Transl_elong_EF1A/Init_IF2_C"/>
</dbReference>
<evidence type="ECO:0000256" key="1">
    <source>
        <dbReference type="ARBA" id="ARBA00007249"/>
    </source>
</evidence>
<name>A0A1R2AZA3_9CILI</name>
<dbReference type="GO" id="GO:0003746">
    <property type="term" value="F:translation elongation factor activity"/>
    <property type="evidence" value="ECO:0007669"/>
    <property type="project" value="TreeGrafter"/>
</dbReference>
<dbReference type="SUPFAM" id="SSF52540">
    <property type="entry name" value="P-loop containing nucleoside triphosphate hydrolases"/>
    <property type="match status" value="1"/>
</dbReference>
<comment type="caution">
    <text evidence="5">The sequence shown here is derived from an EMBL/GenBank/DDBJ whole genome shotgun (WGS) entry which is preliminary data.</text>
</comment>
<organism evidence="5 6">
    <name type="scientific">Stentor coeruleus</name>
    <dbReference type="NCBI Taxonomy" id="5963"/>
    <lineage>
        <taxon>Eukaryota</taxon>
        <taxon>Sar</taxon>
        <taxon>Alveolata</taxon>
        <taxon>Ciliophora</taxon>
        <taxon>Postciliodesmatophora</taxon>
        <taxon>Heterotrichea</taxon>
        <taxon>Heterotrichida</taxon>
        <taxon>Stentoridae</taxon>
        <taxon>Stentor</taxon>
    </lineage>
</organism>
<evidence type="ECO:0000256" key="3">
    <source>
        <dbReference type="ARBA" id="ARBA00023134"/>
    </source>
</evidence>
<dbReference type="AlphaFoldDB" id="A0A1R2AZA3"/>
<dbReference type="SUPFAM" id="SSF50465">
    <property type="entry name" value="EF-Tu/eEF-1alpha/eIF2-gamma C-terminal domain"/>
    <property type="match status" value="1"/>
</dbReference>
<dbReference type="EMBL" id="MPUH01001149">
    <property type="protein sequence ID" value="OMJ69863.1"/>
    <property type="molecule type" value="Genomic_DNA"/>
</dbReference>
<dbReference type="SUPFAM" id="SSF50447">
    <property type="entry name" value="Translation proteins"/>
    <property type="match status" value="1"/>
</dbReference>
<dbReference type="Pfam" id="PF00009">
    <property type="entry name" value="GTP_EFTU"/>
    <property type="match status" value="1"/>
</dbReference>
<sequence length="582" mass="65302">MSIHDFMMINEGIAEDPEINLSNPTRKRKIKNLRSQKKKSVELKGQNDLTDITTPIGREKDWGDREYKLRLIELTEIRRKELITQMLYRLAEGKGKAFYMIGISDDGFPIGITKEHMDESVANLESMAAEIGAKIAVLRRDMTTAETFVAEIIVNKRERNEVIMDVRVILLGAEGSGKSTLISVLTSGRRDNGKGLARSNICKHKSELLLGKTTSVSQHILGFNSKGDITNYSLGFANTYEKVLDLSSKIITFIDIGGSEKYAKTLVTGLYNHLPDYAMLVIDAIRGIQDITLEHFQLALAMKLPLIIVITKIDKATSSELNSTLDQIELSIKNLKIYMDCKEDVVMVSNLFLSEGIVPVFKISSVGFDNFDILKNFLNLLPVSSEWDHKTQKHFYIEQVIEKPDIAGKIVGGAMLKGTVNSGQKMWLGPDNDGNFIQVVIASIHCKHVTVRSVKAGQFCSFLLKDCSALRPGMVLLDLNTHPYAAFEFDCEILAIDKVHDVRAVTSSYQPLIHTQTIRQCTRILNDCGDVKIYPAQTCLLKLRFLYRPEYIEEGTQLMIRDTFITAVGKITRVYHIEGGLE</sequence>
<dbReference type="InterPro" id="IPR000795">
    <property type="entry name" value="T_Tr_GTP-bd_dom"/>
</dbReference>
<evidence type="ECO:0000313" key="5">
    <source>
        <dbReference type="EMBL" id="OMJ69863.1"/>
    </source>
</evidence>
<keyword evidence="6" id="KW-1185">Reference proteome</keyword>
<comment type="similarity">
    <text evidence="1">Belongs to the TRAFAC class translation factor GTPase superfamily. Classic translation factor GTPase family. EF-Tu/EF-1A subfamily.</text>
</comment>
<reference evidence="5 6" key="1">
    <citation type="submission" date="2016-11" db="EMBL/GenBank/DDBJ databases">
        <title>The macronuclear genome of Stentor coeruleus: a giant cell with tiny introns.</title>
        <authorList>
            <person name="Slabodnick M."/>
            <person name="Ruby J.G."/>
            <person name="Reiff S.B."/>
            <person name="Swart E.C."/>
            <person name="Gosai S."/>
            <person name="Prabakaran S."/>
            <person name="Witkowska E."/>
            <person name="Larue G.E."/>
            <person name="Fisher S."/>
            <person name="Freeman R.M."/>
            <person name="Gunawardena J."/>
            <person name="Chu W."/>
            <person name="Stover N.A."/>
            <person name="Gregory B.D."/>
            <person name="Nowacki M."/>
            <person name="Derisi J."/>
            <person name="Roy S.W."/>
            <person name="Marshall W.F."/>
            <person name="Sood P."/>
        </authorList>
    </citation>
    <scope>NUCLEOTIDE SEQUENCE [LARGE SCALE GENOMIC DNA]</scope>
    <source>
        <strain evidence="5">WM001</strain>
    </source>
</reference>
<dbReference type="PROSITE" id="PS51722">
    <property type="entry name" value="G_TR_2"/>
    <property type="match status" value="1"/>
</dbReference>
<feature type="domain" description="Tr-type G" evidence="4">
    <location>
        <begin position="163"/>
        <end position="386"/>
    </location>
</feature>
<evidence type="ECO:0000256" key="2">
    <source>
        <dbReference type="ARBA" id="ARBA00022741"/>
    </source>
</evidence>
<accession>A0A1R2AZA3</accession>
<dbReference type="Proteomes" id="UP000187209">
    <property type="component" value="Unassembled WGS sequence"/>
</dbReference>
<dbReference type="GO" id="GO:0005525">
    <property type="term" value="F:GTP binding"/>
    <property type="evidence" value="ECO:0007669"/>
    <property type="project" value="UniProtKB-KW"/>
</dbReference>
<gene>
    <name evidence="5" type="ORF">SteCoe_32300</name>
</gene>
<keyword evidence="3" id="KW-0342">GTP-binding</keyword>
<dbReference type="Gene3D" id="2.40.30.10">
    <property type="entry name" value="Translation factors"/>
    <property type="match status" value="1"/>
</dbReference>